<dbReference type="Gene3D" id="1.25.40.80">
    <property type="match status" value="1"/>
</dbReference>
<comment type="similarity">
    <text evidence="2">Belongs to the DNA photolyase class-2 family.</text>
</comment>
<reference evidence="18" key="1">
    <citation type="submission" date="2025-08" db="UniProtKB">
        <authorList>
            <consortium name="RefSeq"/>
        </authorList>
    </citation>
    <scope>IDENTIFICATION</scope>
    <source>
        <tissue evidence="18">Whole organism</tissue>
    </source>
</reference>
<evidence type="ECO:0000256" key="2">
    <source>
        <dbReference type="ARBA" id="ARBA00006409"/>
    </source>
</evidence>
<evidence type="ECO:0000313" key="17">
    <source>
        <dbReference type="Proteomes" id="UP000694843"/>
    </source>
</evidence>
<dbReference type="SUPFAM" id="SSF48173">
    <property type="entry name" value="Cryptochrome/photolyase FAD-binding domain"/>
    <property type="match status" value="1"/>
</dbReference>
<evidence type="ECO:0000256" key="1">
    <source>
        <dbReference type="ARBA" id="ARBA00001974"/>
    </source>
</evidence>
<dbReference type="KEGG" id="hazt:108669390"/>
<dbReference type="Pfam" id="PF00875">
    <property type="entry name" value="DNA_photolyase"/>
    <property type="match status" value="1"/>
</dbReference>
<evidence type="ECO:0000256" key="13">
    <source>
        <dbReference type="ARBA" id="ARBA00059220"/>
    </source>
</evidence>
<proteinExistence type="inferred from homology"/>
<dbReference type="OMA" id="IHNYLRM"/>
<evidence type="ECO:0000256" key="5">
    <source>
        <dbReference type="ARBA" id="ARBA00022630"/>
    </source>
</evidence>
<feature type="region of interest" description="Disordered" evidence="15">
    <location>
        <begin position="511"/>
        <end position="547"/>
    </location>
</feature>
<dbReference type="InterPro" id="IPR014729">
    <property type="entry name" value="Rossmann-like_a/b/a_fold"/>
</dbReference>
<keyword evidence="7" id="KW-0274">FAD</keyword>
<evidence type="ECO:0000256" key="11">
    <source>
        <dbReference type="ARBA" id="ARBA00031671"/>
    </source>
</evidence>
<dbReference type="RefSeq" id="XP_018012197.1">
    <property type="nucleotide sequence ID" value="XM_018156708.2"/>
</dbReference>
<dbReference type="GO" id="GO:0003677">
    <property type="term" value="F:DNA binding"/>
    <property type="evidence" value="ECO:0007669"/>
    <property type="project" value="UniProtKB-KW"/>
</dbReference>
<keyword evidence="5" id="KW-0285">Flavoprotein</keyword>
<keyword evidence="17" id="KW-1185">Reference proteome</keyword>
<accession>A0A8B7NEZ5</accession>
<dbReference type="FunFam" id="1.25.40.80:FF:000004">
    <property type="entry name" value="Deoxyribodipyrimidine photolyase"/>
    <property type="match status" value="1"/>
</dbReference>
<keyword evidence="6" id="KW-0227">DNA damage</keyword>
<dbReference type="Proteomes" id="UP000694843">
    <property type="component" value="Unplaced"/>
</dbReference>
<evidence type="ECO:0000256" key="10">
    <source>
        <dbReference type="ARBA" id="ARBA00023239"/>
    </source>
</evidence>
<evidence type="ECO:0000313" key="18">
    <source>
        <dbReference type="RefSeq" id="XP_018012197.1"/>
    </source>
</evidence>
<dbReference type="EC" id="4.1.99.3" evidence="3"/>
<feature type="domain" description="Photolyase/cryptochrome alpha/beta" evidence="16">
    <location>
        <begin position="52"/>
        <end position="184"/>
    </location>
</feature>
<evidence type="ECO:0000256" key="8">
    <source>
        <dbReference type="ARBA" id="ARBA00023125"/>
    </source>
</evidence>
<dbReference type="GeneID" id="108669390"/>
<evidence type="ECO:0000256" key="12">
    <source>
        <dbReference type="ARBA" id="ARBA00033999"/>
    </source>
</evidence>
<dbReference type="FunFam" id="1.10.579.10:FF:000002">
    <property type="entry name" value="Deoxyribodipyrimidine photolyase"/>
    <property type="match status" value="1"/>
</dbReference>
<dbReference type="GO" id="GO:0003904">
    <property type="term" value="F:deoxyribodipyrimidine photo-lyase activity"/>
    <property type="evidence" value="ECO:0007669"/>
    <property type="project" value="UniProtKB-EC"/>
</dbReference>
<evidence type="ECO:0000256" key="14">
    <source>
        <dbReference type="ARBA" id="ARBA00083107"/>
    </source>
</evidence>
<dbReference type="SUPFAM" id="SSF52425">
    <property type="entry name" value="Cryptochrome/photolyase, N-terminal domain"/>
    <property type="match status" value="1"/>
</dbReference>
<dbReference type="AlphaFoldDB" id="A0A8B7NEZ5"/>
<name>A0A8B7NEZ5_HYAAZ</name>
<dbReference type="PANTHER" id="PTHR10211:SF0">
    <property type="entry name" value="DEOXYRIBODIPYRIMIDINE PHOTO-LYASE"/>
    <property type="match status" value="1"/>
</dbReference>
<dbReference type="Gene3D" id="1.10.579.10">
    <property type="entry name" value="DNA Cyclobutane Dipyrimidine Photolyase, subunit A, domain 3"/>
    <property type="match status" value="1"/>
</dbReference>
<comment type="catalytic activity">
    <reaction evidence="12">
        <text>cyclobutadipyrimidine (in DNA) = 2 pyrimidine residues (in DNA).</text>
        <dbReference type="EC" id="4.1.99.3"/>
    </reaction>
</comment>
<keyword evidence="9" id="KW-0234">DNA repair</keyword>
<evidence type="ECO:0000259" key="16">
    <source>
        <dbReference type="PROSITE" id="PS51645"/>
    </source>
</evidence>
<sequence length="547" mass="62534">MASVEKNSKGLELMDIVHKKRLKFAGSIADFKFCKKRVQVRSKSLDVPESFHSIIYWMSREQRVQDNWAFLFAQRLALKNKVPLKVVFCLVPKFMDATLRHYSFMIQGLKEVEFDCKQLGIPFHLLMGQAKDVLPAFVTKNNVGGVVTDYSPLRTPRQWVADVLNKLPKDIPLCQVDGHNVVPVWEASPKQEYAARTIRGKITSKLDAYLTEFPPLIAHPFQDKEHEIPTTDCAAVEESLEVDTSVGPVTWARGGTSHAFAVLASFCSQRLKKFADKRNDPNEDALSNLSPWIHFGQISAARCVLEVQQQNKSCRSSVEAYVEECVIRRELSDNFCHYQPHYDSLLGTSDWARITLDDHRKDKREKIYSLAQFDRAKTHDDLWNAAQVQLVTEGKMHGFLRMYWAKKILEWTPDPDTALAYALYLNDRYSLDGRDPNGFVGCLWSIGGLHDQGWREREVFGKIRYMNYAGCNKKMNIKAFVSKYRVREDMPGATNVKNDLQVTSTAFTVNKKKREDEDSVQSEAPKKKAKTGSRNSKKIVSFSDDDE</sequence>
<dbReference type="FunFam" id="3.40.50.620:FF:000110">
    <property type="entry name" value="Deoxyribodipyrimidine photolyase"/>
    <property type="match status" value="1"/>
</dbReference>
<evidence type="ECO:0000256" key="3">
    <source>
        <dbReference type="ARBA" id="ARBA00013149"/>
    </source>
</evidence>
<gene>
    <name evidence="18" type="primary">LOC108669390</name>
</gene>
<comment type="cofactor">
    <cofactor evidence="1">
        <name>FAD</name>
        <dbReference type="ChEBI" id="CHEBI:57692"/>
    </cofactor>
</comment>
<protein>
    <recommendedName>
        <fullName evidence="4">Deoxyribodipyrimidine photo-lyase</fullName>
        <ecNumber evidence="3">4.1.99.3</ecNumber>
    </recommendedName>
    <alternativeName>
        <fullName evidence="11">DNA photolyase</fullName>
    </alternativeName>
    <alternativeName>
        <fullName evidence="14">Photoreactivating enzyme</fullName>
    </alternativeName>
</protein>
<dbReference type="PANTHER" id="PTHR10211">
    <property type="entry name" value="DEOXYRIBODIPYRIMIDINE PHOTOLYASE"/>
    <property type="match status" value="1"/>
</dbReference>
<evidence type="ECO:0000256" key="15">
    <source>
        <dbReference type="SAM" id="MobiDB-lite"/>
    </source>
</evidence>
<dbReference type="InterPro" id="IPR036155">
    <property type="entry name" value="Crypto/Photolyase_N_sf"/>
</dbReference>
<dbReference type="PROSITE" id="PS01084">
    <property type="entry name" value="DNA_PHOTOLYASES_2_2"/>
    <property type="match status" value="1"/>
</dbReference>
<keyword evidence="10" id="KW-0456">Lyase</keyword>
<dbReference type="OrthoDB" id="496749at2759"/>
<dbReference type="InterPro" id="IPR006050">
    <property type="entry name" value="DNA_photolyase_N"/>
</dbReference>
<dbReference type="GO" id="GO:0009650">
    <property type="term" value="P:UV protection"/>
    <property type="evidence" value="ECO:0007669"/>
    <property type="project" value="UniProtKB-ARBA"/>
</dbReference>
<comment type="function">
    <text evidence="13">Involved in repair of UV radiation-induced DNA damage. Catalyzes the light-dependent monomerization (300-600 nm) of cyclobutyl pyrimidine dimers (in cis-syn configuration), which are formed between adjacent bases on the same DNA strand upon exposure to ultraviolet radiation.</text>
</comment>
<evidence type="ECO:0000256" key="9">
    <source>
        <dbReference type="ARBA" id="ARBA00023204"/>
    </source>
</evidence>
<dbReference type="InterPro" id="IPR008148">
    <property type="entry name" value="DNA_photolyase_2"/>
</dbReference>
<dbReference type="GO" id="GO:0000719">
    <property type="term" value="P:photoreactive repair"/>
    <property type="evidence" value="ECO:0007669"/>
    <property type="project" value="TreeGrafter"/>
</dbReference>
<dbReference type="InterPro" id="IPR052219">
    <property type="entry name" value="Photolyase_Class-2"/>
</dbReference>
<dbReference type="InterPro" id="IPR032673">
    <property type="entry name" value="DNA_photolyase_2_CS"/>
</dbReference>
<evidence type="ECO:0000256" key="6">
    <source>
        <dbReference type="ARBA" id="ARBA00022763"/>
    </source>
</evidence>
<dbReference type="PROSITE" id="PS51645">
    <property type="entry name" value="PHR_CRY_ALPHA_BETA"/>
    <property type="match status" value="1"/>
</dbReference>
<dbReference type="NCBIfam" id="TIGR00591">
    <property type="entry name" value="phr2"/>
    <property type="match status" value="1"/>
</dbReference>
<feature type="compositionally biased region" description="Basic residues" evidence="15">
    <location>
        <begin position="527"/>
        <end position="537"/>
    </location>
</feature>
<dbReference type="Gene3D" id="3.40.50.620">
    <property type="entry name" value="HUPs"/>
    <property type="match status" value="1"/>
</dbReference>
<organism evidence="17 18">
    <name type="scientific">Hyalella azteca</name>
    <name type="common">Amphipod</name>
    <dbReference type="NCBI Taxonomy" id="294128"/>
    <lineage>
        <taxon>Eukaryota</taxon>
        <taxon>Metazoa</taxon>
        <taxon>Ecdysozoa</taxon>
        <taxon>Arthropoda</taxon>
        <taxon>Crustacea</taxon>
        <taxon>Multicrustacea</taxon>
        <taxon>Malacostraca</taxon>
        <taxon>Eumalacostraca</taxon>
        <taxon>Peracarida</taxon>
        <taxon>Amphipoda</taxon>
        <taxon>Senticaudata</taxon>
        <taxon>Talitrida</taxon>
        <taxon>Talitroidea</taxon>
        <taxon>Hyalellidae</taxon>
        <taxon>Hyalella</taxon>
    </lineage>
</organism>
<evidence type="ECO:0000256" key="4">
    <source>
        <dbReference type="ARBA" id="ARBA00014046"/>
    </source>
</evidence>
<keyword evidence="8" id="KW-0238">DNA-binding</keyword>
<dbReference type="InterPro" id="IPR036134">
    <property type="entry name" value="Crypto/Photolyase_FAD-like_sf"/>
</dbReference>
<evidence type="ECO:0000256" key="7">
    <source>
        <dbReference type="ARBA" id="ARBA00022827"/>
    </source>
</evidence>